<dbReference type="Proteomes" id="UP001160334">
    <property type="component" value="Unassembled WGS sequence"/>
</dbReference>
<gene>
    <name evidence="2" type="ORF">M2280_005581</name>
</gene>
<dbReference type="RefSeq" id="WP_280763548.1">
    <property type="nucleotide sequence ID" value="NZ_JARXVC010000020.1"/>
</dbReference>
<protein>
    <submittedName>
        <fullName evidence="2">Uncharacterized protein</fullName>
    </submittedName>
</protein>
<keyword evidence="1" id="KW-0175">Coiled coil</keyword>
<evidence type="ECO:0000313" key="2">
    <source>
        <dbReference type="EMBL" id="MDH6284323.1"/>
    </source>
</evidence>
<accession>A0ABT6MJ19</accession>
<sequence>MTSPTARLPITVEEAACLDPAEIAPPIVVTDGEHTTIGAAHGRVLPLIGNRRPYVYDVSLPNKRRVYADTPEDAIAVIIGENYPQLLAELRGLETSPDSDAVDDVWLSLATLRHKHADQVRLMMQQQINELAQLNGQWDRLDEAEREQLTKAADPEGPYPVGIPTEGPVLDDDGEMKVATLGYWFAPISLVLNSGDYAPYSGTERPISEMTREQDGYNVVIPGDPNLVVLDIADSVSYLGSLEKAGYLTVSVMPAEQPDPHFRGISGT</sequence>
<proteinExistence type="predicted"/>
<feature type="coiled-coil region" evidence="1">
    <location>
        <begin position="117"/>
        <end position="144"/>
    </location>
</feature>
<dbReference type="EMBL" id="JARXVC010000020">
    <property type="protein sequence ID" value="MDH6284323.1"/>
    <property type="molecule type" value="Genomic_DNA"/>
</dbReference>
<reference evidence="2 3" key="1">
    <citation type="submission" date="2023-04" db="EMBL/GenBank/DDBJ databases">
        <title>Forest soil microbial communities from Buena Vista Peninsula, Colon Province, Panama.</title>
        <authorList>
            <person name="Bouskill N."/>
        </authorList>
    </citation>
    <scope>NUCLEOTIDE SEQUENCE [LARGE SCALE GENOMIC DNA]</scope>
    <source>
        <strain evidence="2 3">CFH S0262</strain>
    </source>
</reference>
<keyword evidence="3" id="KW-1185">Reference proteome</keyword>
<evidence type="ECO:0000256" key="1">
    <source>
        <dbReference type="SAM" id="Coils"/>
    </source>
</evidence>
<organism evidence="2 3">
    <name type="scientific">Prescottella agglutinans</name>
    <dbReference type="NCBI Taxonomy" id="1644129"/>
    <lineage>
        <taxon>Bacteria</taxon>
        <taxon>Bacillati</taxon>
        <taxon>Actinomycetota</taxon>
        <taxon>Actinomycetes</taxon>
        <taxon>Mycobacteriales</taxon>
        <taxon>Nocardiaceae</taxon>
        <taxon>Prescottella</taxon>
    </lineage>
</organism>
<comment type="caution">
    <text evidence="2">The sequence shown here is derived from an EMBL/GenBank/DDBJ whole genome shotgun (WGS) entry which is preliminary data.</text>
</comment>
<name>A0ABT6MJ19_9NOCA</name>
<evidence type="ECO:0000313" key="3">
    <source>
        <dbReference type="Proteomes" id="UP001160334"/>
    </source>
</evidence>